<sequence length="201" mass="21576" precursor="true">MQKSLSRLCASLLVALPVALAHFSVHALASDRNQPMNIEANNLRHDDGKQETVFSGKVLVTKGSIVLRGETLTVRQAAGGQQRGTIQGSKNERAFFSQKRDTPKGAPAETVEGQAQTIEYNSATDEVRLVNQAQLRRYRGGSLNDQITGSVIVYNNRTGFFSVDGQQQQGGRVRAIIGASPEADGTSPARLQSSPAIQSGQ</sequence>
<dbReference type="STRING" id="1122156.SAMN02745117_01311"/>
<dbReference type="Proteomes" id="UP000184327">
    <property type="component" value="Unassembled WGS sequence"/>
</dbReference>
<dbReference type="RefSeq" id="WP_073355894.1">
    <property type="nucleotide sequence ID" value="NZ_FQUZ01000012.1"/>
</dbReference>
<dbReference type="GO" id="GO:0015920">
    <property type="term" value="P:lipopolysaccharide transport"/>
    <property type="evidence" value="ECO:0007669"/>
    <property type="project" value="UniProtKB-UniRule"/>
</dbReference>
<dbReference type="InterPro" id="IPR014340">
    <property type="entry name" value="LptA"/>
</dbReference>
<evidence type="ECO:0000256" key="5">
    <source>
        <dbReference type="SAM" id="MobiDB-lite"/>
    </source>
</evidence>
<dbReference type="PANTHER" id="PTHR36504:SF1">
    <property type="entry name" value="LIPOPOLYSACCHARIDE EXPORT SYSTEM PROTEIN LPTA"/>
    <property type="match status" value="1"/>
</dbReference>
<gene>
    <name evidence="4" type="primary">lptA</name>
    <name evidence="7" type="ORF">SAMN02745117_01311</name>
</gene>
<dbReference type="NCBIfam" id="TIGR03002">
    <property type="entry name" value="outer_YhbN_LptA"/>
    <property type="match status" value="1"/>
</dbReference>
<dbReference type="PANTHER" id="PTHR36504">
    <property type="entry name" value="LIPOPOLYSACCHARIDE EXPORT SYSTEM PROTEIN LPTA"/>
    <property type="match status" value="1"/>
</dbReference>
<comment type="subunit">
    <text evidence="4">Component of the lipopolysaccharide transport and assembly complex.</text>
</comment>
<comment type="subcellular location">
    <subcellularLocation>
        <location evidence="4">Periplasm</location>
    </subcellularLocation>
</comment>
<dbReference type="GO" id="GO:0017089">
    <property type="term" value="F:glycolipid transfer activity"/>
    <property type="evidence" value="ECO:0007669"/>
    <property type="project" value="TreeGrafter"/>
</dbReference>
<keyword evidence="2 4" id="KW-0732">Signal</keyword>
<comment type="similarity">
    <text evidence="4">Belongs to the LptA family.</text>
</comment>
<dbReference type="Gene3D" id="2.60.450.10">
    <property type="entry name" value="Lipopolysaccharide (LPS) transport protein A like domain"/>
    <property type="match status" value="1"/>
</dbReference>
<dbReference type="GO" id="GO:0030288">
    <property type="term" value="C:outer membrane-bounded periplasmic space"/>
    <property type="evidence" value="ECO:0007669"/>
    <property type="project" value="TreeGrafter"/>
</dbReference>
<evidence type="ECO:0000256" key="3">
    <source>
        <dbReference type="ARBA" id="ARBA00022764"/>
    </source>
</evidence>
<dbReference type="GO" id="GO:0043165">
    <property type="term" value="P:Gram-negative-bacterium-type cell outer membrane assembly"/>
    <property type="evidence" value="ECO:0007669"/>
    <property type="project" value="UniProtKB-UniRule"/>
</dbReference>
<dbReference type="GO" id="GO:0001530">
    <property type="term" value="F:lipopolysaccharide binding"/>
    <property type="evidence" value="ECO:0007669"/>
    <property type="project" value="InterPro"/>
</dbReference>
<protein>
    <recommendedName>
        <fullName evidence="4">Lipopolysaccharide export system protein LptA</fullName>
    </recommendedName>
</protein>
<dbReference type="EMBL" id="FQUZ01000012">
    <property type="protein sequence ID" value="SHF08560.1"/>
    <property type="molecule type" value="Genomic_DNA"/>
</dbReference>
<organism evidence="7 8">
    <name type="scientific">Lampropedia hyalina DSM 16112</name>
    <dbReference type="NCBI Taxonomy" id="1122156"/>
    <lineage>
        <taxon>Bacteria</taxon>
        <taxon>Pseudomonadati</taxon>
        <taxon>Pseudomonadota</taxon>
        <taxon>Betaproteobacteria</taxon>
        <taxon>Burkholderiales</taxon>
        <taxon>Comamonadaceae</taxon>
        <taxon>Lampropedia</taxon>
    </lineage>
</organism>
<evidence type="ECO:0000313" key="8">
    <source>
        <dbReference type="Proteomes" id="UP000184327"/>
    </source>
</evidence>
<dbReference type="GO" id="GO:0009279">
    <property type="term" value="C:cell outer membrane"/>
    <property type="evidence" value="ECO:0007669"/>
    <property type="project" value="TreeGrafter"/>
</dbReference>
<keyword evidence="8" id="KW-1185">Reference proteome</keyword>
<dbReference type="Pfam" id="PF03968">
    <property type="entry name" value="LptD_N"/>
    <property type="match status" value="1"/>
</dbReference>
<keyword evidence="3 4" id="KW-0574">Periplasm</keyword>
<proteinExistence type="inferred from homology"/>
<evidence type="ECO:0000259" key="6">
    <source>
        <dbReference type="Pfam" id="PF03968"/>
    </source>
</evidence>
<dbReference type="InterPro" id="IPR005653">
    <property type="entry name" value="OstA-like_N"/>
</dbReference>
<evidence type="ECO:0000256" key="4">
    <source>
        <dbReference type="HAMAP-Rule" id="MF_01914"/>
    </source>
</evidence>
<feature type="region of interest" description="Disordered" evidence="5">
    <location>
        <begin position="179"/>
        <end position="201"/>
    </location>
</feature>
<feature type="chain" id="PRO_5013405218" description="Lipopolysaccharide export system protein LptA" evidence="4">
    <location>
        <begin position="28"/>
        <end position="201"/>
    </location>
</feature>
<keyword evidence="1 4" id="KW-0813">Transport</keyword>
<dbReference type="AlphaFoldDB" id="A0A1M4YS12"/>
<reference evidence="7 8" key="1">
    <citation type="submission" date="2016-11" db="EMBL/GenBank/DDBJ databases">
        <authorList>
            <person name="Jaros S."/>
            <person name="Januszkiewicz K."/>
            <person name="Wedrychowicz H."/>
        </authorList>
    </citation>
    <scope>NUCLEOTIDE SEQUENCE [LARGE SCALE GENOMIC DNA]</scope>
    <source>
        <strain evidence="7 8">DSM 16112</strain>
    </source>
</reference>
<feature type="signal peptide" evidence="4">
    <location>
        <begin position="1"/>
        <end position="27"/>
    </location>
</feature>
<evidence type="ECO:0000313" key="7">
    <source>
        <dbReference type="EMBL" id="SHF08560.1"/>
    </source>
</evidence>
<feature type="compositionally biased region" description="Polar residues" evidence="5">
    <location>
        <begin position="189"/>
        <end position="201"/>
    </location>
</feature>
<accession>A0A1M4YS12</accession>
<feature type="domain" description="Organic solvent tolerance-like N-terminal" evidence="6">
    <location>
        <begin position="37"/>
        <end position="159"/>
    </location>
</feature>
<evidence type="ECO:0000256" key="2">
    <source>
        <dbReference type="ARBA" id="ARBA00022729"/>
    </source>
</evidence>
<dbReference type="InterPro" id="IPR052037">
    <property type="entry name" value="LPS_export_LptA"/>
</dbReference>
<dbReference type="HAMAP" id="MF_01914">
    <property type="entry name" value="LPS_assembly_LptA"/>
    <property type="match status" value="1"/>
</dbReference>
<name>A0A1M4YS12_9BURK</name>
<evidence type="ECO:0000256" key="1">
    <source>
        <dbReference type="ARBA" id="ARBA00022448"/>
    </source>
</evidence>
<comment type="function">
    <text evidence="4">Involved in the assembly of lipopolysaccharide (LPS). Required for the translocation of LPS from the inner membrane to the outer membrane.</text>
</comment>